<sequence>MHSAASAKASLRKANCANQFSSNQDHQPPVSPGTIAAFHSDQPENQWDMSTLRFGQHIIKASAVFLQTELSFALVNRKPVVPGRIFSLLTVFSTLVITQIKSLLVYDRQFLLDLRHNVSTLGAFEHGGQKTVPPLLAGIPTHLCRALALPPRRKRLRRRGKRGGRLVKLKAWLAGSSTISRTELGLIHPFVVPRRFLDPIGACLVPVTGSFAGLQPRRSCPPRLSQRGVNLRLLKTLPRSRRSTEPQPPAPARIGLVNARSLANKTFILRDFFNSHGLDFLCVTETWIGPVEHFLKPPIVAWQQMLSLLK</sequence>
<evidence type="ECO:0000256" key="1">
    <source>
        <dbReference type="SAM" id="MobiDB-lite"/>
    </source>
</evidence>
<evidence type="ECO:0000313" key="2">
    <source>
        <dbReference type="EMBL" id="KAE8297852.1"/>
    </source>
</evidence>
<dbReference type="InterPro" id="IPR036265">
    <property type="entry name" value="HIT-like_sf"/>
</dbReference>
<dbReference type="Gene3D" id="3.30.428.10">
    <property type="entry name" value="HIT-like"/>
    <property type="match status" value="1"/>
</dbReference>
<protein>
    <submittedName>
        <fullName evidence="2">Bis(5'-adenosyl)-triphosphatase</fullName>
    </submittedName>
</protein>
<gene>
    <name evidence="2" type="ORF">D5F01_LYC02327</name>
</gene>
<dbReference type="AlphaFoldDB" id="A0A6G0J304"/>
<keyword evidence="3" id="KW-1185">Reference proteome</keyword>
<reference evidence="2 3" key="1">
    <citation type="submission" date="2019-07" db="EMBL/GenBank/DDBJ databases">
        <title>Chromosome genome assembly for large yellow croaker.</title>
        <authorList>
            <person name="Xiao S."/>
        </authorList>
    </citation>
    <scope>NUCLEOTIDE SEQUENCE [LARGE SCALE GENOMIC DNA]</scope>
    <source>
        <strain evidence="2">JMULYC20181020</strain>
        <tissue evidence="2">Muscle</tissue>
    </source>
</reference>
<proteinExistence type="predicted"/>
<comment type="caution">
    <text evidence="2">The sequence shown here is derived from an EMBL/GenBank/DDBJ whole genome shotgun (WGS) entry which is preliminary data.</text>
</comment>
<dbReference type="Proteomes" id="UP000424527">
    <property type="component" value="Unassembled WGS sequence"/>
</dbReference>
<accession>A0A6G0J304</accession>
<name>A0A6G0J304_LARCR</name>
<dbReference type="EMBL" id="REGW02000003">
    <property type="protein sequence ID" value="KAE8297852.1"/>
    <property type="molecule type" value="Genomic_DNA"/>
</dbReference>
<organism evidence="2 3">
    <name type="scientific">Larimichthys crocea</name>
    <name type="common">Large yellow croaker</name>
    <name type="synonym">Pseudosciaena crocea</name>
    <dbReference type="NCBI Taxonomy" id="215358"/>
    <lineage>
        <taxon>Eukaryota</taxon>
        <taxon>Metazoa</taxon>
        <taxon>Chordata</taxon>
        <taxon>Craniata</taxon>
        <taxon>Vertebrata</taxon>
        <taxon>Euteleostomi</taxon>
        <taxon>Actinopterygii</taxon>
        <taxon>Neopterygii</taxon>
        <taxon>Teleostei</taxon>
        <taxon>Neoteleostei</taxon>
        <taxon>Acanthomorphata</taxon>
        <taxon>Eupercaria</taxon>
        <taxon>Sciaenidae</taxon>
        <taxon>Larimichthys</taxon>
    </lineage>
</organism>
<feature type="region of interest" description="Disordered" evidence="1">
    <location>
        <begin position="19"/>
        <end position="38"/>
    </location>
</feature>
<evidence type="ECO:0000313" key="3">
    <source>
        <dbReference type="Proteomes" id="UP000424527"/>
    </source>
</evidence>